<dbReference type="Proteomes" id="UP000520814">
    <property type="component" value="Unassembled WGS sequence"/>
</dbReference>
<comment type="catalytic activity">
    <reaction evidence="1">
        <text>Hydrolysis of terminal non-reducing alpha-L-rhamnose residues in alpha-L-rhamnosides.</text>
        <dbReference type="EC" id="3.2.1.40"/>
    </reaction>
</comment>
<evidence type="ECO:0000313" key="10">
    <source>
        <dbReference type="Proteomes" id="UP000520814"/>
    </source>
</evidence>
<name>A0A7W9SLV5_ARMRO</name>
<feature type="domain" description="Bacterial alpha-L-rhamnosidase N-terminal" evidence="6">
    <location>
        <begin position="316"/>
        <end position="454"/>
    </location>
</feature>
<dbReference type="PIRSF" id="PIRSF010631">
    <property type="entry name" value="A-rhamnsds"/>
    <property type="match status" value="1"/>
</dbReference>
<dbReference type="InterPro" id="IPR013737">
    <property type="entry name" value="Bac_rhamnosid_N"/>
</dbReference>
<evidence type="ECO:0000259" key="8">
    <source>
        <dbReference type="Pfam" id="PF17390"/>
    </source>
</evidence>
<dbReference type="InterPro" id="IPR035396">
    <property type="entry name" value="Bac_rhamnosid6H"/>
</dbReference>
<dbReference type="InterPro" id="IPR013783">
    <property type="entry name" value="Ig-like_fold"/>
</dbReference>
<feature type="domain" description="Alpha-L-rhamnosidase concanavalin-like" evidence="5">
    <location>
        <begin position="487"/>
        <end position="584"/>
    </location>
</feature>
<accession>A0A7W9SLV5</accession>
<dbReference type="PANTHER" id="PTHR33307">
    <property type="entry name" value="ALPHA-RHAMNOSIDASE (EUROFUNG)"/>
    <property type="match status" value="1"/>
</dbReference>
<evidence type="ECO:0000256" key="2">
    <source>
        <dbReference type="ARBA" id="ARBA00012652"/>
    </source>
</evidence>
<evidence type="ECO:0000259" key="7">
    <source>
        <dbReference type="Pfam" id="PF17389"/>
    </source>
</evidence>
<dbReference type="RefSeq" id="WP_184192662.1">
    <property type="nucleotide sequence ID" value="NZ_JACHGW010000001.1"/>
</dbReference>
<keyword evidence="10" id="KW-1185">Reference proteome</keyword>
<feature type="chain" id="PRO_5031166924" description="alpha-L-rhamnosidase" evidence="4">
    <location>
        <begin position="22"/>
        <end position="1010"/>
    </location>
</feature>
<dbReference type="SUPFAM" id="SSF48208">
    <property type="entry name" value="Six-hairpin glycosidases"/>
    <property type="match status" value="1"/>
</dbReference>
<dbReference type="Pfam" id="PF17389">
    <property type="entry name" value="Bac_rhamnosid6H"/>
    <property type="match status" value="1"/>
</dbReference>
<gene>
    <name evidence="9" type="ORF">HNQ39_000804</name>
</gene>
<reference evidence="9 10" key="1">
    <citation type="submission" date="2020-08" db="EMBL/GenBank/DDBJ databases">
        <title>Genomic Encyclopedia of Type Strains, Phase IV (KMG-IV): sequencing the most valuable type-strain genomes for metagenomic binning, comparative biology and taxonomic classification.</title>
        <authorList>
            <person name="Goeker M."/>
        </authorList>
    </citation>
    <scope>NUCLEOTIDE SEQUENCE [LARGE SCALE GENOMIC DNA]</scope>
    <source>
        <strain evidence="9 10">DSM 23562</strain>
    </source>
</reference>
<evidence type="ECO:0000259" key="6">
    <source>
        <dbReference type="Pfam" id="PF08531"/>
    </source>
</evidence>
<organism evidence="9 10">
    <name type="scientific">Armatimonas rosea</name>
    <dbReference type="NCBI Taxonomy" id="685828"/>
    <lineage>
        <taxon>Bacteria</taxon>
        <taxon>Bacillati</taxon>
        <taxon>Armatimonadota</taxon>
        <taxon>Armatimonadia</taxon>
        <taxon>Armatimonadales</taxon>
        <taxon>Armatimonadaceae</taxon>
        <taxon>Armatimonas</taxon>
    </lineage>
</organism>
<evidence type="ECO:0000256" key="3">
    <source>
        <dbReference type="ARBA" id="ARBA00022801"/>
    </source>
</evidence>
<dbReference type="AlphaFoldDB" id="A0A7W9SLV5"/>
<keyword evidence="9" id="KW-0326">Glycosidase</keyword>
<dbReference type="SUPFAM" id="SSF49785">
    <property type="entry name" value="Galactose-binding domain-like"/>
    <property type="match status" value="1"/>
</dbReference>
<dbReference type="Pfam" id="PF05592">
    <property type="entry name" value="Bac_rhamnosid"/>
    <property type="match status" value="1"/>
</dbReference>
<dbReference type="InterPro" id="IPR008902">
    <property type="entry name" value="Rhamnosid_concanavalin"/>
</dbReference>
<dbReference type="Pfam" id="PF17390">
    <property type="entry name" value="Bac_rhamnosid_C"/>
    <property type="match status" value="1"/>
</dbReference>
<dbReference type="Gene3D" id="2.60.40.10">
    <property type="entry name" value="Immunoglobulins"/>
    <property type="match status" value="1"/>
</dbReference>
<dbReference type="EC" id="3.2.1.40" evidence="2"/>
<sequence>MTRHTLFAAATLAALVAPAQAALTVGRLRCEYKTNPLAIDLAKPRLSWIVESKEKGQKQTAYQIMVGTAPGKADLWDTGKVASDETIQIPYGGQALESGQQAFWQVKVWDAKGKTSVSTTAHWTKGLGTNDWKAQWIQAALPKPANALPPLTLDGASWIWLASDPETPPVGKRSFRVQFDAPAGASARIALTADNSYTVAVNGKNLATAKGSDWKFYNTYDLKDLLVAGANTVVVTVTNEGDAPNPAGLIAKLVVNGKEYPTGKSWEGSVARRAWEPVKILGPAGMAPWGKAEAGGSGNNAMTPPPHFRNTFRVEKPVKRALLYATALGVYELGLNGKPVSDDVFSPGWTEYKKRVHYLAYDVTKQLTVGPNQLQAQLGDGWYASYLAFTGRRRYYDGDPRLKLQLNIEYVDGTKATIGTGQDWQWAYGQILTSDMLMGEEVDTRKTATDWKPVQTLANLPIVVEAHPGEPIRPAAAIAATTRTEPKKGTFIYNLGQNLTGWARITVTGKPGQTVTVRHAERLNPDGTAYFTNLRAAKATDTYILKGGTQTLEPKFTFHGFQYVEITGLDTAPAPKNVVGIAVHSQMADTLTFDSDNKLLNKLTDNIDWGFIGNALDVPTDCPQRDERAGWTGDAQVFAKTAMLNRDTAAFFTKWLVDLIEDGQGADGALPDVAPYLSMVGRGNAAWEDSGVVVTYRMYEMFGDTQAIRDHWAGLTRYMEHLNKVAPEGIRQVGAYGDWLLLDAPQQSAVHGTAYYFYCAKLMATMADAISKPDEAKAYRALAEKVRAAFNEKFVGADGSVTDKGKASQTFYALALGWDLLPKEKRAGAQKQLEGLLAAKKNHLATGFIGTPVLLFALDGVGRTDLANQLVLNDDYPSWLYQVKLGSTTMWERWDGWTPEKGFQNPGMNSFNHYWLGCVSEWLTTGLVGIDTDGPGWKKLVIKPRFNTVLNHASASYDSIRGRVSASWKKSGNSATVNVTIPANTTARLELPGKTESLTSGTYTFTVKLP</sequence>
<dbReference type="EMBL" id="JACHGW010000001">
    <property type="protein sequence ID" value="MBB6049042.1"/>
    <property type="molecule type" value="Genomic_DNA"/>
</dbReference>
<dbReference type="Pfam" id="PF25788">
    <property type="entry name" value="Ig_Rha78A_N"/>
    <property type="match status" value="1"/>
</dbReference>
<evidence type="ECO:0000256" key="4">
    <source>
        <dbReference type="SAM" id="SignalP"/>
    </source>
</evidence>
<dbReference type="InterPro" id="IPR012341">
    <property type="entry name" value="6hp_glycosidase-like_sf"/>
</dbReference>
<dbReference type="Pfam" id="PF08531">
    <property type="entry name" value="Bac_rhamnosid_N"/>
    <property type="match status" value="1"/>
</dbReference>
<dbReference type="Gene3D" id="2.60.120.260">
    <property type="entry name" value="Galactose-binding domain-like"/>
    <property type="match status" value="3"/>
</dbReference>
<evidence type="ECO:0000259" key="5">
    <source>
        <dbReference type="Pfam" id="PF05592"/>
    </source>
</evidence>
<dbReference type="InterPro" id="IPR035398">
    <property type="entry name" value="Bac_rhamnosid_C"/>
</dbReference>
<evidence type="ECO:0000256" key="1">
    <source>
        <dbReference type="ARBA" id="ARBA00001445"/>
    </source>
</evidence>
<dbReference type="InterPro" id="IPR016007">
    <property type="entry name" value="Alpha_rhamnosid"/>
</dbReference>
<dbReference type="Gene3D" id="2.60.420.10">
    <property type="entry name" value="Maltose phosphorylase, domain 3"/>
    <property type="match status" value="1"/>
</dbReference>
<evidence type="ECO:0000313" key="9">
    <source>
        <dbReference type="EMBL" id="MBB6049042.1"/>
    </source>
</evidence>
<feature type="domain" description="Alpha-L-rhamnosidase six-hairpin glycosidase" evidence="7">
    <location>
        <begin position="590"/>
        <end position="924"/>
    </location>
</feature>
<dbReference type="GO" id="GO:0005975">
    <property type="term" value="P:carbohydrate metabolic process"/>
    <property type="evidence" value="ECO:0007669"/>
    <property type="project" value="InterPro"/>
</dbReference>
<dbReference type="InterPro" id="IPR008979">
    <property type="entry name" value="Galactose-bd-like_sf"/>
</dbReference>
<dbReference type="InterPro" id="IPR008928">
    <property type="entry name" value="6-hairpin_glycosidase_sf"/>
</dbReference>
<keyword evidence="3 9" id="KW-0378">Hydrolase</keyword>
<feature type="signal peptide" evidence="4">
    <location>
        <begin position="1"/>
        <end position="21"/>
    </location>
</feature>
<dbReference type="PANTHER" id="PTHR33307:SF6">
    <property type="entry name" value="ALPHA-RHAMNOSIDASE (EUROFUNG)-RELATED"/>
    <property type="match status" value="1"/>
</dbReference>
<dbReference type="GO" id="GO:0030596">
    <property type="term" value="F:alpha-L-rhamnosidase activity"/>
    <property type="evidence" value="ECO:0007669"/>
    <property type="project" value="UniProtKB-EC"/>
</dbReference>
<comment type="caution">
    <text evidence="9">The sequence shown here is derived from an EMBL/GenBank/DDBJ whole genome shotgun (WGS) entry which is preliminary data.</text>
</comment>
<protein>
    <recommendedName>
        <fullName evidence="2">alpha-L-rhamnosidase</fullName>
        <ecNumber evidence="2">3.2.1.40</ecNumber>
    </recommendedName>
</protein>
<keyword evidence="4" id="KW-0732">Signal</keyword>
<dbReference type="Gene3D" id="1.50.10.10">
    <property type="match status" value="1"/>
</dbReference>
<proteinExistence type="predicted"/>
<feature type="domain" description="Alpha-L-rhamnosidase C-terminal" evidence="8">
    <location>
        <begin position="929"/>
        <end position="1000"/>
    </location>
</feature>